<reference evidence="1 2" key="1">
    <citation type="submission" date="2023-11" db="EMBL/GenBank/DDBJ databases">
        <authorList>
            <person name="Okamura Y."/>
        </authorList>
    </citation>
    <scope>NUCLEOTIDE SEQUENCE [LARGE SCALE GENOMIC DNA]</scope>
</reference>
<dbReference type="EMBL" id="CAVLEF010000281">
    <property type="protein sequence ID" value="CAK1556022.1"/>
    <property type="molecule type" value="Genomic_DNA"/>
</dbReference>
<evidence type="ECO:0008006" key="3">
    <source>
        <dbReference type="Google" id="ProtNLM"/>
    </source>
</evidence>
<gene>
    <name evidence="1" type="ORF">LNINA_LOCUS14797</name>
</gene>
<sequence>MDESSNEASVVAIDSDEEDDKPIKKLFKRLISNNCKQSTILTNNQILDLLKFEFDINIFKLHNLEIDIYITLMKRFLKHWPLWDEFDRLVDDAKKANNLLNIDDQLQIKYDQLKNHLGSVIAIAEPMGKEAVLTLKDRTNKQEVTASENKESLQSSDTVVLEIDATRRQLNSLIYRHPVDNCVFNANYKKTTITVPGTKQIEAILNWWDFKIEISCKSKKSQRNVLLYKREVSHELKHILVNKANSTKKEPVELNQEFLFNKTKRSRVVPKTGLLKSIDNITRDHPNKDAVREILKFIWKDLSSLPEQLYSYASYKRYMNKCGYIRYLFKDEEKGPTDPKYDLQLEETVSPMFKLYIGDLFSSYMVVEKDSLKVECMPCKVIFSGVDLISCLRLHFEEHCTEPDWTCTKCSQTFPMLGLAGNWWSHVCQE</sequence>
<comment type="caution">
    <text evidence="1">The sequence shown here is derived from an EMBL/GenBank/DDBJ whole genome shotgun (WGS) entry which is preliminary data.</text>
</comment>
<dbReference type="AlphaFoldDB" id="A0AAV1K4F9"/>
<dbReference type="Proteomes" id="UP001497472">
    <property type="component" value="Unassembled WGS sequence"/>
</dbReference>
<proteinExistence type="predicted"/>
<accession>A0AAV1K4F9</accession>
<evidence type="ECO:0000313" key="1">
    <source>
        <dbReference type="EMBL" id="CAK1556022.1"/>
    </source>
</evidence>
<organism evidence="1 2">
    <name type="scientific">Leptosia nina</name>
    <dbReference type="NCBI Taxonomy" id="320188"/>
    <lineage>
        <taxon>Eukaryota</taxon>
        <taxon>Metazoa</taxon>
        <taxon>Ecdysozoa</taxon>
        <taxon>Arthropoda</taxon>
        <taxon>Hexapoda</taxon>
        <taxon>Insecta</taxon>
        <taxon>Pterygota</taxon>
        <taxon>Neoptera</taxon>
        <taxon>Endopterygota</taxon>
        <taxon>Lepidoptera</taxon>
        <taxon>Glossata</taxon>
        <taxon>Ditrysia</taxon>
        <taxon>Papilionoidea</taxon>
        <taxon>Pieridae</taxon>
        <taxon>Pierinae</taxon>
        <taxon>Leptosia</taxon>
    </lineage>
</organism>
<evidence type="ECO:0000313" key="2">
    <source>
        <dbReference type="Proteomes" id="UP001497472"/>
    </source>
</evidence>
<protein>
    <recommendedName>
        <fullName evidence="3">C2H2-type domain-containing protein</fullName>
    </recommendedName>
</protein>
<name>A0AAV1K4F9_9NEOP</name>
<keyword evidence="2" id="KW-1185">Reference proteome</keyword>